<dbReference type="Proteomes" id="UP000326458">
    <property type="component" value="Unassembled WGS sequence"/>
</dbReference>
<dbReference type="AlphaFoldDB" id="A0A5N3V645"/>
<dbReference type="Gene3D" id="2.60.40.10">
    <property type="entry name" value="Immunoglobulins"/>
    <property type="match status" value="2"/>
</dbReference>
<organism evidence="3 4">
    <name type="scientific">Muntiacus muntjak</name>
    <name type="common">Barking deer</name>
    <name type="synonym">Indian muntjac</name>
    <dbReference type="NCBI Taxonomy" id="9888"/>
    <lineage>
        <taxon>Eukaryota</taxon>
        <taxon>Metazoa</taxon>
        <taxon>Chordata</taxon>
        <taxon>Craniata</taxon>
        <taxon>Vertebrata</taxon>
        <taxon>Euteleostomi</taxon>
        <taxon>Mammalia</taxon>
        <taxon>Eutheria</taxon>
        <taxon>Laurasiatheria</taxon>
        <taxon>Artiodactyla</taxon>
        <taxon>Ruminantia</taxon>
        <taxon>Pecora</taxon>
        <taxon>Cervidae</taxon>
        <taxon>Muntiacinae</taxon>
        <taxon>Muntiacus</taxon>
    </lineage>
</organism>
<evidence type="ECO:0000256" key="1">
    <source>
        <dbReference type="ARBA" id="ARBA00023157"/>
    </source>
</evidence>
<feature type="domain" description="CD80-like immunoglobulin C2-set" evidence="2">
    <location>
        <begin position="92"/>
        <end position="130"/>
    </location>
</feature>
<dbReference type="GO" id="GO:0032809">
    <property type="term" value="C:neuronal cell body membrane"/>
    <property type="evidence" value="ECO:0007669"/>
    <property type="project" value="TreeGrafter"/>
</dbReference>
<keyword evidence="4" id="KW-1185">Reference proteome</keyword>
<dbReference type="InterPro" id="IPR013162">
    <property type="entry name" value="CD80_C2-set"/>
</dbReference>
<dbReference type="PANTHER" id="PTHR45889">
    <property type="entry name" value="IG-LIKE DOMAIN-CONTAINING PROTEIN"/>
    <property type="match status" value="1"/>
</dbReference>
<feature type="non-terminal residue" evidence="3">
    <location>
        <position position="1"/>
    </location>
</feature>
<gene>
    <name evidence="3" type="ORF">FD754_020946</name>
</gene>
<evidence type="ECO:0000313" key="3">
    <source>
        <dbReference type="EMBL" id="KAB0344020.1"/>
    </source>
</evidence>
<keyword evidence="1" id="KW-1015">Disulfide bond</keyword>
<name>A0A5N3V645_MUNMU</name>
<comment type="caution">
    <text evidence="3">The sequence shown here is derived from an EMBL/GenBank/DDBJ whole genome shotgun (WGS) entry which is preliminary data.</text>
</comment>
<protein>
    <recommendedName>
        <fullName evidence="2">CD80-like immunoglobulin C2-set domain-containing protein</fullName>
    </recommendedName>
</protein>
<dbReference type="GO" id="GO:0007156">
    <property type="term" value="P:homophilic cell adhesion via plasma membrane adhesion molecules"/>
    <property type="evidence" value="ECO:0007669"/>
    <property type="project" value="TreeGrafter"/>
</dbReference>
<dbReference type="SUPFAM" id="SSF48726">
    <property type="entry name" value="Immunoglobulin"/>
    <property type="match status" value="1"/>
</dbReference>
<sequence>KNSVYLVKNLPAVWGTWGQALGWEDPLEKGKATLSTLRDNRIELVRASWHELSISVSDVSLSDEGQYTCSLFTMPVKTSKAYLTVLDVKYLKEEDANRKTFTVSSTLDFRVDRSDDGVAVICRVDHESLNATPQVAMQVLEIHSYRMVCINCEGKKKQESDDIFNYLNKYIYTKLTEKGEYKCPDIGTCQESFNFMVAITICRDFETTKIKFFHLISIIFPSICHEKSRYFFMKFL</sequence>
<proteinExistence type="predicted"/>
<accession>A0A5N3V645</accession>
<dbReference type="PANTHER" id="PTHR45889:SF1">
    <property type="entry name" value="CELL ADHESION MOLECULE 2"/>
    <property type="match status" value="1"/>
</dbReference>
<dbReference type="InterPro" id="IPR013783">
    <property type="entry name" value="Ig-like_fold"/>
</dbReference>
<evidence type="ECO:0000313" key="4">
    <source>
        <dbReference type="Proteomes" id="UP000326458"/>
    </source>
</evidence>
<dbReference type="EMBL" id="VCEA01000003">
    <property type="protein sequence ID" value="KAB0344020.1"/>
    <property type="molecule type" value="Genomic_DNA"/>
</dbReference>
<dbReference type="InterPro" id="IPR036179">
    <property type="entry name" value="Ig-like_dom_sf"/>
</dbReference>
<reference evidence="3 4" key="1">
    <citation type="submission" date="2019-06" db="EMBL/GenBank/DDBJ databases">
        <title>Discovery of a novel chromosome fission-fusion reversal in muntjac.</title>
        <authorList>
            <person name="Mudd A.B."/>
            <person name="Bredeson J.V."/>
            <person name="Baum R."/>
            <person name="Hockemeyer D."/>
            <person name="Rokhsar D.S."/>
        </authorList>
    </citation>
    <scope>NUCLEOTIDE SEQUENCE [LARGE SCALE GENOMIC DNA]</scope>
    <source>
        <strain evidence="3">UTSW_UCB_Mm</strain>
        <tissue evidence="3">Fibroblast cell line</tissue>
    </source>
</reference>
<dbReference type="Pfam" id="PF08205">
    <property type="entry name" value="C2-set_2"/>
    <property type="match status" value="1"/>
</dbReference>
<evidence type="ECO:0000259" key="2">
    <source>
        <dbReference type="Pfam" id="PF08205"/>
    </source>
</evidence>